<dbReference type="Gene3D" id="3.40.50.12370">
    <property type="match status" value="1"/>
</dbReference>
<sequence>MKVVVWITEGTWQSVVDAVRDLPAADITLLHVIDVHTVQAVAGSRAGLLGRGRSYDAAGPAEQVLTDAQAELLAAAQARLGRPAQLERRQGRVEREVIAACADAGLLALARDGDHTRLGPHSLGHHARFVIDHAPCRVLLIWPDEPPDLSTVPPPPH</sequence>
<keyword evidence="2" id="KW-1185">Reference proteome</keyword>
<name>A0ABQ3Z5R9_9ACTN</name>
<dbReference type="Proteomes" id="UP000637628">
    <property type="component" value="Unassembled WGS sequence"/>
</dbReference>
<dbReference type="RefSeq" id="WP_203732548.1">
    <property type="nucleotide sequence ID" value="NZ_BAAATX010000012.1"/>
</dbReference>
<evidence type="ECO:0000313" key="2">
    <source>
        <dbReference type="Proteomes" id="UP000637628"/>
    </source>
</evidence>
<dbReference type="EMBL" id="BOML01000052">
    <property type="protein sequence ID" value="GIE05149.1"/>
    <property type="molecule type" value="Genomic_DNA"/>
</dbReference>
<organism evidence="1 2">
    <name type="scientific">Paractinoplanes durhamensis</name>
    <dbReference type="NCBI Taxonomy" id="113563"/>
    <lineage>
        <taxon>Bacteria</taxon>
        <taxon>Bacillati</taxon>
        <taxon>Actinomycetota</taxon>
        <taxon>Actinomycetes</taxon>
        <taxon>Micromonosporales</taxon>
        <taxon>Micromonosporaceae</taxon>
        <taxon>Paractinoplanes</taxon>
    </lineage>
</organism>
<evidence type="ECO:0000313" key="1">
    <source>
        <dbReference type="EMBL" id="GIE05149.1"/>
    </source>
</evidence>
<protein>
    <recommendedName>
        <fullName evidence="3">Universal stress protein UspA</fullName>
    </recommendedName>
</protein>
<gene>
    <name evidence="1" type="ORF">Adu01nite_64990</name>
</gene>
<comment type="caution">
    <text evidence="1">The sequence shown here is derived from an EMBL/GenBank/DDBJ whole genome shotgun (WGS) entry which is preliminary data.</text>
</comment>
<dbReference type="SUPFAM" id="SSF52402">
    <property type="entry name" value="Adenine nucleotide alpha hydrolases-like"/>
    <property type="match status" value="1"/>
</dbReference>
<evidence type="ECO:0008006" key="3">
    <source>
        <dbReference type="Google" id="ProtNLM"/>
    </source>
</evidence>
<reference evidence="1 2" key="1">
    <citation type="submission" date="2021-01" db="EMBL/GenBank/DDBJ databases">
        <title>Whole genome shotgun sequence of Actinoplanes durhamensis NBRC 14914.</title>
        <authorList>
            <person name="Komaki H."/>
            <person name="Tamura T."/>
        </authorList>
    </citation>
    <scope>NUCLEOTIDE SEQUENCE [LARGE SCALE GENOMIC DNA]</scope>
    <source>
        <strain evidence="1 2">NBRC 14914</strain>
    </source>
</reference>
<proteinExistence type="predicted"/>
<accession>A0ABQ3Z5R9</accession>